<proteinExistence type="predicted"/>
<gene>
    <name evidence="3" type="ORF">EV197_1997</name>
</gene>
<protein>
    <submittedName>
        <fullName evidence="3">Uncharacterized protein</fullName>
    </submittedName>
</protein>
<evidence type="ECO:0000313" key="3">
    <source>
        <dbReference type="EMBL" id="RZS93419.1"/>
    </source>
</evidence>
<keyword evidence="1" id="KW-0175">Coiled coil</keyword>
<evidence type="ECO:0000313" key="4">
    <source>
        <dbReference type="Proteomes" id="UP000292262"/>
    </source>
</evidence>
<accession>A0A4V2F5N3</accession>
<keyword evidence="2" id="KW-0472">Membrane</keyword>
<organism evidence="3 4">
    <name type="scientific">Aquimarina brevivitae</name>
    <dbReference type="NCBI Taxonomy" id="323412"/>
    <lineage>
        <taxon>Bacteria</taxon>
        <taxon>Pseudomonadati</taxon>
        <taxon>Bacteroidota</taxon>
        <taxon>Flavobacteriia</taxon>
        <taxon>Flavobacteriales</taxon>
        <taxon>Flavobacteriaceae</taxon>
        <taxon>Aquimarina</taxon>
    </lineage>
</organism>
<dbReference type="RefSeq" id="WP_130286553.1">
    <property type="nucleotide sequence ID" value="NZ_SGXE01000002.1"/>
</dbReference>
<dbReference type="OrthoDB" id="1257168at2"/>
<comment type="caution">
    <text evidence="3">The sequence shown here is derived from an EMBL/GenBank/DDBJ whole genome shotgun (WGS) entry which is preliminary data.</text>
</comment>
<feature type="transmembrane region" description="Helical" evidence="2">
    <location>
        <begin position="158"/>
        <end position="181"/>
    </location>
</feature>
<evidence type="ECO:0000256" key="1">
    <source>
        <dbReference type="SAM" id="Coils"/>
    </source>
</evidence>
<sequence length="411" mass="46665">MLQATDPNITNNFVLLSYSNSKMKPRLRDKIATITDSNQKLRTKLSFIIPGALLILGFIILILYAISTGAWMTVLSTIAMVMLSSFSVGALIGFIFGIPRTLQENKTEGIVSNSNLEQLSDWLTKIIVGVGLVESKEVFGMVSFLAEKLSQGFTNASVGYTIVATTLIFYFFGGFFISYLWSRILLERIFQENLDTEKRISALEENKDAQDELNELQLEYNKENAFSVIEKSLKEIKDPKRLASIFDKVIGIAYEKLDYSTINELANQYNTKINISARTWADIALANLNLYNTTGSPIYSEGVLIASDQANKILKDYGIPAMIKIYLALVEYKKGKEINDENKVRKAQEEINNIIHHILSEGTIMAYEAYNYMLRNDNTSFSEFNQMFRTEFKEQFEALKMKYLQHLPESS</sequence>
<dbReference type="AlphaFoldDB" id="A0A4V2F5N3"/>
<feature type="transmembrane region" description="Helical" evidence="2">
    <location>
        <begin position="72"/>
        <end position="96"/>
    </location>
</feature>
<reference evidence="3 4" key="1">
    <citation type="submission" date="2019-02" db="EMBL/GenBank/DDBJ databases">
        <title>Genomic Encyclopedia of Type Strains, Phase IV (KMG-IV): sequencing the most valuable type-strain genomes for metagenomic binning, comparative biology and taxonomic classification.</title>
        <authorList>
            <person name="Goeker M."/>
        </authorList>
    </citation>
    <scope>NUCLEOTIDE SEQUENCE [LARGE SCALE GENOMIC DNA]</scope>
    <source>
        <strain evidence="3 4">DSM 17196</strain>
    </source>
</reference>
<feature type="coiled-coil region" evidence="1">
    <location>
        <begin position="186"/>
        <end position="226"/>
    </location>
</feature>
<keyword evidence="2" id="KW-1133">Transmembrane helix</keyword>
<keyword evidence="4" id="KW-1185">Reference proteome</keyword>
<evidence type="ECO:0000256" key="2">
    <source>
        <dbReference type="SAM" id="Phobius"/>
    </source>
</evidence>
<dbReference type="Proteomes" id="UP000292262">
    <property type="component" value="Unassembled WGS sequence"/>
</dbReference>
<feature type="transmembrane region" description="Helical" evidence="2">
    <location>
        <begin position="47"/>
        <end position="66"/>
    </location>
</feature>
<name>A0A4V2F5N3_9FLAO</name>
<dbReference type="EMBL" id="SGXE01000002">
    <property type="protein sequence ID" value="RZS93419.1"/>
    <property type="molecule type" value="Genomic_DNA"/>
</dbReference>
<keyword evidence="2" id="KW-0812">Transmembrane</keyword>